<proteinExistence type="predicted"/>
<name>A0A1V9YPX4_ACHHY</name>
<accession>A0A1V9YPX4</accession>
<evidence type="ECO:0000313" key="3">
    <source>
        <dbReference type="Proteomes" id="UP000243579"/>
    </source>
</evidence>
<keyword evidence="3" id="KW-1185">Reference proteome</keyword>
<dbReference type="OrthoDB" id="57625at2759"/>
<comment type="caution">
    <text evidence="2">The sequence shown here is derived from an EMBL/GenBank/DDBJ whole genome shotgun (WGS) entry which is preliminary data.</text>
</comment>
<sequence>MAIVAAAPCREPPRRLTRRRQCHNCRKLFVEYSDAACAEHSFARLTLLDDDVAPVYCSTDCRATATILHMQNAWVHAQFGDVAPLYAQPPPLVAPKPDRRYSSPRDIPRLSPTIITAGRDPDSVL</sequence>
<dbReference type="Proteomes" id="UP000243579">
    <property type="component" value="Unassembled WGS sequence"/>
</dbReference>
<evidence type="ECO:0000313" key="2">
    <source>
        <dbReference type="EMBL" id="OQR87751.1"/>
    </source>
</evidence>
<organism evidence="2 3">
    <name type="scientific">Achlya hypogyna</name>
    <name type="common">Oomycete</name>
    <name type="synonym">Protoachlya hypogyna</name>
    <dbReference type="NCBI Taxonomy" id="1202772"/>
    <lineage>
        <taxon>Eukaryota</taxon>
        <taxon>Sar</taxon>
        <taxon>Stramenopiles</taxon>
        <taxon>Oomycota</taxon>
        <taxon>Saprolegniomycetes</taxon>
        <taxon>Saprolegniales</taxon>
        <taxon>Achlyaceae</taxon>
        <taxon>Achlya</taxon>
    </lineage>
</organism>
<feature type="compositionally biased region" description="Basic and acidic residues" evidence="1">
    <location>
        <begin position="96"/>
        <end position="108"/>
    </location>
</feature>
<dbReference type="AlphaFoldDB" id="A0A1V9YPX4"/>
<feature type="region of interest" description="Disordered" evidence="1">
    <location>
        <begin position="91"/>
        <end position="125"/>
    </location>
</feature>
<protein>
    <submittedName>
        <fullName evidence="2">Uncharacterized protein</fullName>
    </submittedName>
</protein>
<reference evidence="2 3" key="1">
    <citation type="journal article" date="2014" name="Genome Biol. Evol.">
        <title>The secreted proteins of Achlya hypogyna and Thraustotheca clavata identify the ancestral oomycete secretome and reveal gene acquisitions by horizontal gene transfer.</title>
        <authorList>
            <person name="Misner I."/>
            <person name="Blouin N."/>
            <person name="Leonard G."/>
            <person name="Richards T.A."/>
            <person name="Lane C.E."/>
        </authorList>
    </citation>
    <scope>NUCLEOTIDE SEQUENCE [LARGE SCALE GENOMIC DNA]</scope>
    <source>
        <strain evidence="2 3">ATCC 48635</strain>
    </source>
</reference>
<gene>
    <name evidence="2" type="ORF">ACHHYP_08093</name>
</gene>
<evidence type="ECO:0000256" key="1">
    <source>
        <dbReference type="SAM" id="MobiDB-lite"/>
    </source>
</evidence>
<dbReference type="EMBL" id="JNBR01001424">
    <property type="protein sequence ID" value="OQR87751.1"/>
    <property type="molecule type" value="Genomic_DNA"/>
</dbReference>